<reference evidence="1 2" key="1">
    <citation type="journal article" date="2023" name="Nucleic Acids Res.">
        <title>The hologenome of Daphnia magna reveals possible DNA methylation and microbiome-mediated evolution of the host genome.</title>
        <authorList>
            <person name="Chaturvedi A."/>
            <person name="Li X."/>
            <person name="Dhandapani V."/>
            <person name="Marshall H."/>
            <person name="Kissane S."/>
            <person name="Cuenca-Cambronero M."/>
            <person name="Asole G."/>
            <person name="Calvet F."/>
            <person name="Ruiz-Romero M."/>
            <person name="Marangio P."/>
            <person name="Guigo R."/>
            <person name="Rago D."/>
            <person name="Mirbahai L."/>
            <person name="Eastwood N."/>
            <person name="Colbourne J.K."/>
            <person name="Zhou J."/>
            <person name="Mallon E."/>
            <person name="Orsini L."/>
        </authorList>
    </citation>
    <scope>NUCLEOTIDE SEQUENCE [LARGE SCALE GENOMIC DNA]</scope>
    <source>
        <strain evidence="1">LRV0_1</strain>
    </source>
</reference>
<accession>A0ABR0B823</accession>
<sequence length="228" mass="26147">MFRTKYVENVTYCDTQRFSYDEKGNIALNFGSEKEEANTVLVWCMISSFAQMSALCRVNGKFDSNNYKNILWQYPVHRRKSVNEFLAEHKRNIFVVDLPKSFGDIMPLEQLWLEMSIKFTEENEIPVKLQQVVTNGGSQSQVAHRAVTDSCNRSVSHTCETDPYQACYISVLQEICLELLCFTGFGMLQACVFYVKHTSVIICYGFVAQPSDVRIMAEHPLDIYVLNG</sequence>
<dbReference type="Proteomes" id="UP001234178">
    <property type="component" value="Unassembled WGS sequence"/>
</dbReference>
<evidence type="ECO:0000313" key="2">
    <source>
        <dbReference type="Proteomes" id="UP001234178"/>
    </source>
</evidence>
<dbReference type="InterPro" id="IPR036397">
    <property type="entry name" value="RNaseH_sf"/>
</dbReference>
<keyword evidence="2" id="KW-1185">Reference proteome</keyword>
<evidence type="ECO:0000313" key="1">
    <source>
        <dbReference type="EMBL" id="KAK4037837.1"/>
    </source>
</evidence>
<organism evidence="1 2">
    <name type="scientific">Daphnia magna</name>
    <dbReference type="NCBI Taxonomy" id="35525"/>
    <lineage>
        <taxon>Eukaryota</taxon>
        <taxon>Metazoa</taxon>
        <taxon>Ecdysozoa</taxon>
        <taxon>Arthropoda</taxon>
        <taxon>Crustacea</taxon>
        <taxon>Branchiopoda</taxon>
        <taxon>Diplostraca</taxon>
        <taxon>Cladocera</taxon>
        <taxon>Anomopoda</taxon>
        <taxon>Daphniidae</taxon>
        <taxon>Daphnia</taxon>
    </lineage>
</organism>
<name>A0ABR0B823_9CRUS</name>
<protein>
    <submittedName>
        <fullName evidence="1">Uncharacterized protein</fullName>
    </submittedName>
</protein>
<dbReference type="EMBL" id="JAOYFB010000040">
    <property type="protein sequence ID" value="KAK4037837.1"/>
    <property type="molecule type" value="Genomic_DNA"/>
</dbReference>
<proteinExistence type="predicted"/>
<dbReference type="Gene3D" id="3.30.420.10">
    <property type="entry name" value="Ribonuclease H-like superfamily/Ribonuclease H"/>
    <property type="match status" value="1"/>
</dbReference>
<gene>
    <name evidence="1" type="ORF">OUZ56_029863</name>
</gene>
<comment type="caution">
    <text evidence="1">The sequence shown here is derived from an EMBL/GenBank/DDBJ whole genome shotgun (WGS) entry which is preliminary data.</text>
</comment>